<name>A0ABV2ZID3_9ACTN</name>
<accession>A0ABV2ZID3</accession>
<dbReference type="RefSeq" id="WP_334574940.1">
    <property type="nucleotide sequence ID" value="NZ_JBEZVE010000008.1"/>
</dbReference>
<evidence type="ECO:0000313" key="2">
    <source>
        <dbReference type="Proteomes" id="UP001550739"/>
    </source>
</evidence>
<comment type="caution">
    <text evidence="1">The sequence shown here is derived from an EMBL/GenBank/DDBJ whole genome shotgun (WGS) entry which is preliminary data.</text>
</comment>
<dbReference type="Gene3D" id="3.80.10.10">
    <property type="entry name" value="Ribonuclease Inhibitor"/>
    <property type="match status" value="1"/>
</dbReference>
<evidence type="ECO:0000313" key="1">
    <source>
        <dbReference type="EMBL" id="MEU3782319.1"/>
    </source>
</evidence>
<dbReference type="SUPFAM" id="SSF52058">
    <property type="entry name" value="L domain-like"/>
    <property type="match status" value="1"/>
</dbReference>
<keyword evidence="2" id="KW-1185">Reference proteome</keyword>
<organism evidence="1 2">
    <name type="scientific">Streptomyces sp. 900129855</name>
    <dbReference type="NCBI Taxonomy" id="3155129"/>
    <lineage>
        <taxon>Bacteria</taxon>
        <taxon>Bacillati</taxon>
        <taxon>Actinomycetota</taxon>
        <taxon>Actinomycetes</taxon>
        <taxon>Kitasatosporales</taxon>
        <taxon>Streptomycetaceae</taxon>
        <taxon>Streptomyces</taxon>
    </lineage>
</organism>
<dbReference type="InterPro" id="IPR032675">
    <property type="entry name" value="LRR_dom_sf"/>
</dbReference>
<protein>
    <recommendedName>
        <fullName evidence="3">Leucine rich repeat (LRR) protein</fullName>
    </recommendedName>
</protein>
<dbReference type="EMBL" id="JBEZVE010000008">
    <property type="protein sequence ID" value="MEU3782319.1"/>
    <property type="molecule type" value="Genomic_DNA"/>
</dbReference>
<sequence>MPLLEPQVEEAVQRRLQRNPPYSDDDLAQLDTLAVLFPRDLGDLARFPMLKTLRVVGYPGRDLAALAGHPQLASLSVRFSALADVSAVQTLPMIRRLKLPLNAIEDISALRSGLPKLREVDLTGNPLSEESYRELVPELRQRVRETVTVSEEREWQITRKLYAAGVPFDYFRQGNTYLLCRPGLEFTDKPNASHAEIGPDELEAVLQRGPEEVHKLFAREAG</sequence>
<gene>
    <name evidence="1" type="ORF">AB0E89_17395</name>
</gene>
<dbReference type="Proteomes" id="UP001550739">
    <property type="component" value="Unassembled WGS sequence"/>
</dbReference>
<evidence type="ECO:0008006" key="3">
    <source>
        <dbReference type="Google" id="ProtNLM"/>
    </source>
</evidence>
<reference evidence="1 2" key="1">
    <citation type="submission" date="2024-06" db="EMBL/GenBank/DDBJ databases">
        <title>The Natural Products Discovery Center: Release of the First 8490 Sequenced Strains for Exploring Actinobacteria Biosynthetic Diversity.</title>
        <authorList>
            <person name="Kalkreuter E."/>
            <person name="Kautsar S.A."/>
            <person name="Yang D."/>
            <person name="Bader C.D."/>
            <person name="Teijaro C.N."/>
            <person name="Fluegel L."/>
            <person name="Davis C.M."/>
            <person name="Simpson J.R."/>
            <person name="Lauterbach L."/>
            <person name="Steele A.D."/>
            <person name="Gui C."/>
            <person name="Meng S."/>
            <person name="Li G."/>
            <person name="Viehrig K."/>
            <person name="Ye F."/>
            <person name="Su P."/>
            <person name="Kiefer A.F."/>
            <person name="Nichols A."/>
            <person name="Cepeda A.J."/>
            <person name="Yan W."/>
            <person name="Fan B."/>
            <person name="Jiang Y."/>
            <person name="Adhikari A."/>
            <person name="Zheng C.-J."/>
            <person name="Schuster L."/>
            <person name="Cowan T.M."/>
            <person name="Smanski M.J."/>
            <person name="Chevrette M.G."/>
            <person name="De Carvalho L.P.S."/>
            <person name="Shen B."/>
        </authorList>
    </citation>
    <scope>NUCLEOTIDE SEQUENCE [LARGE SCALE GENOMIC DNA]</scope>
    <source>
        <strain evidence="1 2">NPDC033843</strain>
    </source>
</reference>
<proteinExistence type="predicted"/>